<accession>A0A0N4XRF6</accession>
<reference evidence="3" key="1">
    <citation type="submission" date="2017-02" db="UniProtKB">
        <authorList>
            <consortium name="WormBaseParasite"/>
        </authorList>
    </citation>
    <scope>IDENTIFICATION</scope>
</reference>
<protein>
    <submittedName>
        <fullName evidence="3">Transthyretin-like family protein</fullName>
    </submittedName>
</protein>
<sequence length="79" mass="8545">MNSVVPEFSIDDSQRVYDALGNVMHFVTVVEVKLKECGTAGREVRAKAYVTKAGDGEVTLGTNVPPQLGYQMVRVTGTI</sequence>
<dbReference type="AlphaFoldDB" id="A0A0N4XRF6"/>
<dbReference type="EMBL" id="UYSL01011335">
    <property type="protein sequence ID" value="VDL68697.1"/>
    <property type="molecule type" value="Genomic_DNA"/>
</dbReference>
<dbReference type="Proteomes" id="UP000271162">
    <property type="component" value="Unassembled WGS sequence"/>
</dbReference>
<dbReference type="STRING" id="27835.A0A0N4XRF6"/>
<organism evidence="3">
    <name type="scientific">Nippostrongylus brasiliensis</name>
    <name type="common">Rat hookworm</name>
    <dbReference type="NCBI Taxonomy" id="27835"/>
    <lineage>
        <taxon>Eukaryota</taxon>
        <taxon>Metazoa</taxon>
        <taxon>Ecdysozoa</taxon>
        <taxon>Nematoda</taxon>
        <taxon>Chromadorea</taxon>
        <taxon>Rhabditida</taxon>
        <taxon>Rhabditina</taxon>
        <taxon>Rhabditomorpha</taxon>
        <taxon>Strongyloidea</taxon>
        <taxon>Heligmosomidae</taxon>
        <taxon>Nippostrongylus</taxon>
    </lineage>
</organism>
<evidence type="ECO:0000313" key="1">
    <source>
        <dbReference type="EMBL" id="VDL68697.1"/>
    </source>
</evidence>
<evidence type="ECO:0000313" key="2">
    <source>
        <dbReference type="Proteomes" id="UP000271162"/>
    </source>
</evidence>
<dbReference type="WBParaSite" id="NBR_0000510801-mRNA-1">
    <property type="protein sequence ID" value="NBR_0000510801-mRNA-1"/>
    <property type="gene ID" value="NBR_0000510801"/>
</dbReference>
<evidence type="ECO:0000313" key="3">
    <source>
        <dbReference type="WBParaSite" id="NBR_0000510801-mRNA-1"/>
    </source>
</evidence>
<gene>
    <name evidence="1" type="ORF">NBR_LOCUS5108</name>
</gene>
<keyword evidence="2" id="KW-1185">Reference proteome</keyword>
<reference evidence="1 2" key="2">
    <citation type="submission" date="2018-11" db="EMBL/GenBank/DDBJ databases">
        <authorList>
            <consortium name="Pathogen Informatics"/>
        </authorList>
    </citation>
    <scope>NUCLEOTIDE SEQUENCE [LARGE SCALE GENOMIC DNA]</scope>
</reference>
<name>A0A0N4XRF6_NIPBR</name>
<proteinExistence type="predicted"/>